<accession>A0ABV7AQD4</accession>
<keyword evidence="3" id="KW-1185">Reference proteome</keyword>
<evidence type="ECO:0000256" key="1">
    <source>
        <dbReference type="SAM" id="MobiDB-lite"/>
    </source>
</evidence>
<reference evidence="3" key="1">
    <citation type="journal article" date="2019" name="Int. J. Syst. Evol. Microbiol.">
        <title>The Global Catalogue of Microorganisms (GCM) 10K type strain sequencing project: providing services to taxonomists for standard genome sequencing and annotation.</title>
        <authorList>
            <consortium name="The Broad Institute Genomics Platform"/>
            <consortium name="The Broad Institute Genome Sequencing Center for Infectious Disease"/>
            <person name="Wu L."/>
            <person name="Ma J."/>
        </authorList>
    </citation>
    <scope>NUCLEOTIDE SEQUENCE [LARGE SCALE GENOMIC DNA]</scope>
    <source>
        <strain evidence="3">KCTC 62195</strain>
    </source>
</reference>
<evidence type="ECO:0000313" key="2">
    <source>
        <dbReference type="EMBL" id="MFC2970912.1"/>
    </source>
</evidence>
<sequence length="90" mass="10030">MCGIKAGPLQPFVVDHKVAPRLGEAKASGDPQRIADAWRMFWDRSNWQSLCKPCHDSTKQRLEKSGRLAGCAADGRPLDPRHHWNTPRGG</sequence>
<protein>
    <recommendedName>
        <fullName evidence="4">HNH endonuclease</fullName>
    </recommendedName>
</protein>
<evidence type="ECO:0008006" key="4">
    <source>
        <dbReference type="Google" id="ProtNLM"/>
    </source>
</evidence>
<dbReference type="Proteomes" id="UP001595457">
    <property type="component" value="Unassembled WGS sequence"/>
</dbReference>
<gene>
    <name evidence="2" type="ORF">ACFOJE_01610</name>
</gene>
<organism evidence="2 3">
    <name type="scientific">Azotobacter bryophylli</name>
    <dbReference type="NCBI Taxonomy" id="1986537"/>
    <lineage>
        <taxon>Bacteria</taxon>
        <taxon>Pseudomonadati</taxon>
        <taxon>Pseudomonadota</taxon>
        <taxon>Gammaproteobacteria</taxon>
        <taxon>Pseudomonadales</taxon>
        <taxon>Pseudomonadaceae</taxon>
        <taxon>Azotobacter</taxon>
    </lineage>
</organism>
<evidence type="ECO:0000313" key="3">
    <source>
        <dbReference type="Proteomes" id="UP001595457"/>
    </source>
</evidence>
<feature type="region of interest" description="Disordered" evidence="1">
    <location>
        <begin position="65"/>
        <end position="90"/>
    </location>
</feature>
<dbReference type="RefSeq" id="WP_377812478.1">
    <property type="nucleotide sequence ID" value="NZ_JBHRSJ010000001.1"/>
</dbReference>
<comment type="caution">
    <text evidence="2">The sequence shown here is derived from an EMBL/GenBank/DDBJ whole genome shotgun (WGS) entry which is preliminary data.</text>
</comment>
<dbReference type="EMBL" id="JBHRSJ010000001">
    <property type="protein sequence ID" value="MFC2970912.1"/>
    <property type="molecule type" value="Genomic_DNA"/>
</dbReference>
<proteinExistence type="predicted"/>
<name>A0ABV7AQD4_9GAMM</name>